<dbReference type="PANTHER" id="PTHR11707:SF28">
    <property type="entry name" value="60 KDA LYSOPHOSPHOLIPASE"/>
    <property type="match status" value="1"/>
</dbReference>
<evidence type="ECO:0000256" key="1">
    <source>
        <dbReference type="ARBA" id="ARBA00022598"/>
    </source>
</evidence>
<dbReference type="NCBIfam" id="TIGR00519">
    <property type="entry name" value="asnASE_I"/>
    <property type="match status" value="1"/>
</dbReference>
<evidence type="ECO:0000313" key="12">
    <source>
        <dbReference type="EMBL" id="UYP45924.1"/>
    </source>
</evidence>
<evidence type="ECO:0000313" key="13">
    <source>
        <dbReference type="Proteomes" id="UP001208689"/>
    </source>
</evidence>
<sequence length="477" mass="52540">MTDIIDEFEGYKPKSIKILSKFGAKTWSKIRIETQVGISEGTILPRNKYAPDGFVEIKLKNGYNIGIFLDETTKIEVLSQEPKMEVKFDPITPPRNKKLPNLVLMGTGGTISSRLDYVTGGVIPAFKPAELYAAVPELSNVCNLETEVVYQIFSENMKPKYWLQLAQSIAKKINTGVEGVLVAHGTDTLSYTSSALAFLLKDLQVPVVCVGSQRSSDRPSSDAAMNLINAASIAGTSDIAEVVVAMLGSSAHDYGFIHRGTRVRKMHSSARHAFRSIDTPPLGMIRENQISMFTSDYQKRSNNQIETTAAKNIEEKVGMVYAYPGMPIDLLDYYLDKNYKGIVIAGTGLGHVPSDLFKSLARAQDAKVPVIMTVQTLWGFTGMDVYENGREIQSYGVIPGQNMLPEVAMTKLAWILGNYSNETEITDLISSNIAGEITLGEPINGYQIYQGVESQIPSQIKNNSNLKQQKSSKKKKK</sequence>
<gene>
    <name evidence="5" type="primary">gatD</name>
    <name evidence="12" type="ORF">NEF87_002209</name>
</gene>
<evidence type="ECO:0000256" key="8">
    <source>
        <dbReference type="RuleBase" id="RU004457"/>
    </source>
</evidence>
<keyword evidence="2 5" id="KW-0547">Nucleotide-binding</keyword>
<feature type="domain" description="Asparaginase/glutaminase C-terminal" evidence="10">
    <location>
        <begin position="316"/>
        <end position="428"/>
    </location>
</feature>
<dbReference type="InterPro" id="IPR036152">
    <property type="entry name" value="Asp/glu_Ase-like_sf"/>
</dbReference>
<dbReference type="Pfam" id="PF18195">
    <property type="entry name" value="GatD_N"/>
    <property type="match status" value="1"/>
</dbReference>
<feature type="active site" evidence="5">
    <location>
        <position position="187"/>
    </location>
</feature>
<keyword evidence="3 5" id="KW-0067">ATP-binding</keyword>
<evidence type="ECO:0000256" key="6">
    <source>
        <dbReference type="PROSITE-ProRule" id="PRU10099"/>
    </source>
</evidence>
<dbReference type="SMART" id="SM00870">
    <property type="entry name" value="Asparaginase"/>
    <property type="match status" value="1"/>
</dbReference>
<evidence type="ECO:0000256" key="7">
    <source>
        <dbReference type="PROSITE-ProRule" id="PRU10100"/>
    </source>
</evidence>
<dbReference type="PROSITE" id="PS00917">
    <property type="entry name" value="ASN_GLN_ASE_2"/>
    <property type="match status" value="1"/>
</dbReference>
<evidence type="ECO:0000256" key="3">
    <source>
        <dbReference type="ARBA" id="ARBA00022840"/>
    </source>
</evidence>
<dbReference type="Pfam" id="PF17763">
    <property type="entry name" value="Asparaginase_C"/>
    <property type="match status" value="1"/>
</dbReference>
<dbReference type="InterPro" id="IPR040918">
    <property type="entry name" value="GatD_N"/>
</dbReference>
<dbReference type="InterPro" id="IPR040919">
    <property type="entry name" value="Asparaginase_C"/>
</dbReference>
<dbReference type="InterPro" id="IPR006034">
    <property type="entry name" value="Asparaginase/glutaminase-like"/>
</dbReference>
<comment type="subunit">
    <text evidence="5 8">Heterodimer of GatD and GatE.</text>
</comment>
<name>A0ABY6HQZ2_9ARCH</name>
<accession>A0ABY6HQZ2</accession>
<feature type="active site" evidence="5 6">
    <location>
        <position position="110"/>
    </location>
</feature>
<evidence type="ECO:0000256" key="5">
    <source>
        <dbReference type="HAMAP-Rule" id="MF_00586"/>
    </source>
</evidence>
<dbReference type="HAMAP" id="MF_00586">
    <property type="entry name" value="GatD"/>
    <property type="match status" value="1"/>
</dbReference>
<dbReference type="InterPro" id="IPR027475">
    <property type="entry name" value="Asparaginase/glutaminase_AS2"/>
</dbReference>
<feature type="domain" description="L-asparaginase N-terminal" evidence="9">
    <location>
        <begin position="102"/>
        <end position="295"/>
    </location>
</feature>
<dbReference type="InterPro" id="IPR011878">
    <property type="entry name" value="GatD"/>
</dbReference>
<dbReference type="InterPro" id="IPR037222">
    <property type="entry name" value="GatD_N_sf"/>
</dbReference>
<comment type="similarity">
    <text evidence="5 8">Belongs to the asparaginase 1 family. GatD subfamily.</text>
</comment>
<dbReference type="PIRSF" id="PIRSF001220">
    <property type="entry name" value="L-ASNase_gatD"/>
    <property type="match status" value="1"/>
</dbReference>
<organism evidence="12 13">
    <name type="scientific">Candidatus Lokiarchaeum ossiferum</name>
    <dbReference type="NCBI Taxonomy" id="2951803"/>
    <lineage>
        <taxon>Archaea</taxon>
        <taxon>Promethearchaeati</taxon>
        <taxon>Promethearchaeota</taxon>
        <taxon>Promethearchaeia</taxon>
        <taxon>Promethearchaeales</taxon>
        <taxon>Promethearchaeaceae</taxon>
        <taxon>Candidatus Lokiarchaeum</taxon>
    </lineage>
</organism>
<dbReference type="EC" id="6.3.5.-" evidence="5 8"/>
<comment type="function">
    <text evidence="5 8">Allows the formation of correctly charged Gln-tRNA(Gln) through the transamidation of misacylated Glu-tRNA(Gln) in organisms which lack glutaminyl-tRNA synthetase. The reaction takes place in the presence of glutamine and ATP through an activated gamma-phospho-Glu-tRNA(Gln). The GatDE system is specific for glutamate and does not act on aspartate.</text>
</comment>
<dbReference type="PROSITE" id="PS51732">
    <property type="entry name" value="ASN_GLN_ASE_3"/>
    <property type="match status" value="1"/>
</dbReference>
<dbReference type="Gene3D" id="3.40.50.1170">
    <property type="entry name" value="L-asparaginase, N-terminal domain"/>
    <property type="match status" value="1"/>
</dbReference>
<protein>
    <recommendedName>
        <fullName evidence="5 8">Glutamyl-tRNA(Gln) amidotransferase subunit D</fullName>
        <shortName evidence="5">Glu-ADT subunit D</shortName>
        <ecNumber evidence="5 8">6.3.5.-</ecNumber>
    </recommendedName>
</protein>
<dbReference type="PRINTS" id="PR00139">
    <property type="entry name" value="ASNGLNASE"/>
</dbReference>
<dbReference type="NCBIfam" id="NF003217">
    <property type="entry name" value="PRK04183.1"/>
    <property type="match status" value="1"/>
</dbReference>
<dbReference type="InterPro" id="IPR037152">
    <property type="entry name" value="L-asparaginase_N_sf"/>
</dbReference>
<keyword evidence="1 5" id="KW-0436">Ligase</keyword>
<dbReference type="PANTHER" id="PTHR11707">
    <property type="entry name" value="L-ASPARAGINASE"/>
    <property type="match status" value="1"/>
</dbReference>
<feature type="active site" evidence="5 7">
    <location>
        <position position="186"/>
    </location>
</feature>
<dbReference type="InterPro" id="IPR006033">
    <property type="entry name" value="AsnA_fam"/>
</dbReference>
<comment type="catalytic activity">
    <reaction evidence="5 8">
        <text>L-glutamyl-tRNA(Gln) + L-glutamine + ATP + H2O = L-glutaminyl-tRNA(Gln) + L-glutamate + ADP + phosphate + H(+)</text>
        <dbReference type="Rhea" id="RHEA:17521"/>
        <dbReference type="Rhea" id="RHEA-COMP:9681"/>
        <dbReference type="Rhea" id="RHEA-COMP:9684"/>
        <dbReference type="ChEBI" id="CHEBI:15377"/>
        <dbReference type="ChEBI" id="CHEBI:15378"/>
        <dbReference type="ChEBI" id="CHEBI:29985"/>
        <dbReference type="ChEBI" id="CHEBI:30616"/>
        <dbReference type="ChEBI" id="CHEBI:43474"/>
        <dbReference type="ChEBI" id="CHEBI:58359"/>
        <dbReference type="ChEBI" id="CHEBI:78520"/>
        <dbReference type="ChEBI" id="CHEBI:78521"/>
        <dbReference type="ChEBI" id="CHEBI:456216"/>
    </reaction>
</comment>
<evidence type="ECO:0000256" key="2">
    <source>
        <dbReference type="ARBA" id="ARBA00022741"/>
    </source>
</evidence>
<dbReference type="PIRSF" id="PIRSF500175">
    <property type="entry name" value="Glu_ADT_D"/>
    <property type="match status" value="1"/>
</dbReference>
<reference evidence="12" key="1">
    <citation type="submission" date="2022-09" db="EMBL/GenBank/DDBJ databases">
        <title>Actin cytoskeleton and complex cell architecture in an #Asgard archaeon.</title>
        <authorList>
            <person name="Ponce Toledo R.I."/>
            <person name="Schleper C."/>
            <person name="Rodrigues Oliveira T."/>
            <person name="Wollweber F."/>
            <person name="Xu J."/>
            <person name="Rittmann S."/>
            <person name="Klingl A."/>
            <person name="Pilhofer M."/>
        </authorList>
    </citation>
    <scope>NUCLEOTIDE SEQUENCE</scope>
    <source>
        <strain evidence="12">B-35</strain>
    </source>
</reference>
<dbReference type="PROSITE" id="PS00144">
    <property type="entry name" value="ASN_GLN_ASE_1"/>
    <property type="match status" value="1"/>
</dbReference>
<dbReference type="SUPFAM" id="SSF53774">
    <property type="entry name" value="Glutaminase/Asparaginase"/>
    <property type="match status" value="1"/>
</dbReference>
<evidence type="ECO:0000259" key="9">
    <source>
        <dbReference type="Pfam" id="PF00710"/>
    </source>
</evidence>
<dbReference type="InterPro" id="IPR020827">
    <property type="entry name" value="Asparaginase/glutaminase_AS1"/>
</dbReference>
<evidence type="ECO:0000259" key="11">
    <source>
        <dbReference type="Pfam" id="PF18195"/>
    </source>
</evidence>
<feature type="domain" description="GatD N-terminal" evidence="11">
    <location>
        <begin position="26"/>
        <end position="78"/>
    </location>
</feature>
<proteinExistence type="inferred from homology"/>
<dbReference type="EMBL" id="CP104013">
    <property type="protein sequence ID" value="UYP45924.1"/>
    <property type="molecule type" value="Genomic_DNA"/>
</dbReference>
<dbReference type="GO" id="GO:0016874">
    <property type="term" value="F:ligase activity"/>
    <property type="evidence" value="ECO:0007669"/>
    <property type="project" value="UniProtKB-KW"/>
</dbReference>
<feature type="active site" evidence="5">
    <location>
        <position position="265"/>
    </location>
</feature>
<keyword evidence="13" id="KW-1185">Reference proteome</keyword>
<dbReference type="Gene3D" id="2.30.30.520">
    <property type="match status" value="1"/>
</dbReference>
<dbReference type="CDD" id="cd08962">
    <property type="entry name" value="GatD"/>
    <property type="match status" value="1"/>
</dbReference>
<evidence type="ECO:0000256" key="4">
    <source>
        <dbReference type="ARBA" id="ARBA00022917"/>
    </source>
</evidence>
<dbReference type="NCBIfam" id="TIGR02153">
    <property type="entry name" value="gatD_arch"/>
    <property type="match status" value="1"/>
</dbReference>
<dbReference type="InterPro" id="IPR027473">
    <property type="entry name" value="L-asparaginase_C"/>
</dbReference>
<dbReference type="Pfam" id="PF00710">
    <property type="entry name" value="Asparaginase"/>
    <property type="match status" value="1"/>
</dbReference>
<dbReference type="Gene3D" id="3.40.50.40">
    <property type="match status" value="1"/>
</dbReference>
<dbReference type="Proteomes" id="UP001208689">
    <property type="component" value="Chromosome"/>
</dbReference>
<keyword evidence="4 5" id="KW-0648">Protein biosynthesis</keyword>
<dbReference type="SUPFAM" id="SSF141300">
    <property type="entry name" value="GatD N-terminal domain-like"/>
    <property type="match status" value="1"/>
</dbReference>
<evidence type="ECO:0000259" key="10">
    <source>
        <dbReference type="Pfam" id="PF17763"/>
    </source>
</evidence>
<dbReference type="InterPro" id="IPR027474">
    <property type="entry name" value="L-asparaginase_N"/>
</dbReference>